<dbReference type="PROSITE" id="PS00383">
    <property type="entry name" value="TYR_PHOSPHATASE_1"/>
    <property type="match status" value="1"/>
</dbReference>
<sequence>MATVHRCERMISLMSAGHDFHRPGLIAAENHLVLHMNDIAFKGTGDLIAPDAHHVDKIIAFARAWDRNTPLLIHCWMGVSRSPAAALIAALAIDPALDDSTLAMALRAASPSATPNQRLIEIADLRLSRGNRLTDAVRAMGRGADCRENTPFLLNFDAGEALKSDTK</sequence>
<dbReference type="AlphaFoldDB" id="A0A506UJE1"/>
<dbReference type="EMBL" id="VHLG01000001">
    <property type="protein sequence ID" value="TPW33435.1"/>
    <property type="molecule type" value="Genomic_DNA"/>
</dbReference>
<reference evidence="1 2" key="1">
    <citation type="submission" date="2019-06" db="EMBL/GenBank/DDBJ databases">
        <authorList>
            <person name="Li M."/>
        </authorList>
    </citation>
    <scope>NUCLEOTIDE SEQUENCE [LARGE SCALE GENOMIC DNA]</scope>
    <source>
        <strain evidence="1 2">BGMRC2036</strain>
    </source>
</reference>
<organism evidence="1 2">
    <name type="scientific">Martelella alba</name>
    <dbReference type="NCBI Taxonomy" id="2590451"/>
    <lineage>
        <taxon>Bacteria</taxon>
        <taxon>Pseudomonadati</taxon>
        <taxon>Pseudomonadota</taxon>
        <taxon>Alphaproteobacteria</taxon>
        <taxon>Hyphomicrobiales</taxon>
        <taxon>Aurantimonadaceae</taxon>
        <taxon>Martelella</taxon>
    </lineage>
</organism>
<dbReference type="RefSeq" id="WP_141147374.1">
    <property type="nucleotide sequence ID" value="NZ_VHLG01000001.1"/>
</dbReference>
<gene>
    <name evidence="1" type="ORF">FJU08_02430</name>
</gene>
<dbReference type="Proteomes" id="UP000318801">
    <property type="component" value="Unassembled WGS sequence"/>
</dbReference>
<evidence type="ECO:0000313" key="1">
    <source>
        <dbReference type="EMBL" id="TPW33435.1"/>
    </source>
</evidence>
<keyword evidence="2" id="KW-1185">Reference proteome</keyword>
<dbReference type="InterPro" id="IPR016130">
    <property type="entry name" value="Tyr_Pase_AS"/>
</dbReference>
<evidence type="ECO:0000313" key="2">
    <source>
        <dbReference type="Proteomes" id="UP000318801"/>
    </source>
</evidence>
<name>A0A506UJE1_9HYPH</name>
<dbReference type="Gene3D" id="3.90.190.10">
    <property type="entry name" value="Protein tyrosine phosphatase superfamily"/>
    <property type="match status" value="1"/>
</dbReference>
<dbReference type="OrthoDB" id="9794527at2"/>
<dbReference type="SUPFAM" id="SSF52799">
    <property type="entry name" value="(Phosphotyrosine protein) phosphatases II"/>
    <property type="match status" value="1"/>
</dbReference>
<dbReference type="InterPro" id="IPR029021">
    <property type="entry name" value="Prot-tyrosine_phosphatase-like"/>
</dbReference>
<protein>
    <submittedName>
        <fullName evidence="1">Protein tyrosine phosphatase</fullName>
    </submittedName>
</protein>
<proteinExistence type="predicted"/>
<comment type="caution">
    <text evidence="1">The sequence shown here is derived from an EMBL/GenBank/DDBJ whole genome shotgun (WGS) entry which is preliminary data.</text>
</comment>
<accession>A0A506UJE1</accession>